<evidence type="ECO:0000256" key="2">
    <source>
        <dbReference type="ARBA" id="ARBA00022730"/>
    </source>
</evidence>
<comment type="subunit">
    <text evidence="7">Part of the 30S ribosomal subunit. Contacts protein S5. The interaction surface between S4 and S5 is involved in control of translational fidelity.</text>
</comment>
<dbReference type="CDD" id="cd00165">
    <property type="entry name" value="S4"/>
    <property type="match status" value="1"/>
</dbReference>
<sequence length="209" mass="23443">MPRILEKVERRLGEKLFLKGERCLGPKCACTRRAFPPGPKGSKRARGRGPSEYGELMREKQKMRFFYGLDDAEVKRYVDRASHETGLFSANFLRMIERRLDVIVWRLGLAPSRRSARQLIGHGHIAVNGRGVSVPSYAVRLGEKIGLTARGQKAHPMPQGAEAQPRHVSLPRWLALDAGQGEGTIAGMPEPDELGHSFDVVKIKEFYSR</sequence>
<dbReference type="NCBIfam" id="NF003717">
    <property type="entry name" value="PRK05327.1"/>
    <property type="match status" value="1"/>
</dbReference>
<dbReference type="EMBL" id="MHQN01000014">
    <property type="protein sequence ID" value="OHA03641.1"/>
    <property type="molecule type" value="Genomic_DNA"/>
</dbReference>
<dbReference type="InterPro" id="IPR001912">
    <property type="entry name" value="Ribosomal_uS4_N"/>
</dbReference>
<organism evidence="10 11">
    <name type="scientific">Candidatus Sungbacteria bacterium RIFCSPHIGHO2_02_FULL_53_17</name>
    <dbReference type="NCBI Taxonomy" id="1802275"/>
    <lineage>
        <taxon>Bacteria</taxon>
        <taxon>Candidatus Sungiibacteriota</taxon>
    </lineage>
</organism>
<feature type="domain" description="Small ribosomal subunit protein uS4 N-terminal" evidence="9">
    <location>
        <begin position="3"/>
        <end position="97"/>
    </location>
</feature>
<gene>
    <name evidence="7" type="primary">rpsD</name>
    <name evidence="10" type="ORF">A3C92_01030</name>
</gene>
<dbReference type="GO" id="GO:0015935">
    <property type="term" value="C:small ribosomal subunit"/>
    <property type="evidence" value="ECO:0007669"/>
    <property type="project" value="InterPro"/>
</dbReference>
<dbReference type="Proteomes" id="UP000177177">
    <property type="component" value="Unassembled WGS sequence"/>
</dbReference>
<dbReference type="GO" id="GO:0006412">
    <property type="term" value="P:translation"/>
    <property type="evidence" value="ECO:0007669"/>
    <property type="project" value="UniProtKB-UniRule"/>
</dbReference>
<dbReference type="InterPro" id="IPR002942">
    <property type="entry name" value="S4_RNA-bd"/>
</dbReference>
<evidence type="ECO:0000313" key="11">
    <source>
        <dbReference type="Proteomes" id="UP000177177"/>
    </source>
</evidence>
<dbReference type="PANTHER" id="PTHR11831:SF4">
    <property type="entry name" value="SMALL RIBOSOMAL SUBUNIT PROTEIN US4M"/>
    <property type="match status" value="1"/>
</dbReference>
<accession>A0A1G2KYT7</accession>
<dbReference type="Gene3D" id="3.10.290.10">
    <property type="entry name" value="RNA-binding S4 domain"/>
    <property type="match status" value="1"/>
</dbReference>
<evidence type="ECO:0000259" key="9">
    <source>
        <dbReference type="SMART" id="SM01390"/>
    </source>
</evidence>
<dbReference type="Pfam" id="PF00163">
    <property type="entry name" value="Ribosomal_S4"/>
    <property type="match status" value="1"/>
</dbReference>
<keyword evidence="3 7" id="KW-0694">RNA-binding</keyword>
<dbReference type="Pfam" id="PF01479">
    <property type="entry name" value="S4"/>
    <property type="match status" value="1"/>
</dbReference>
<evidence type="ECO:0000256" key="1">
    <source>
        <dbReference type="ARBA" id="ARBA00007465"/>
    </source>
</evidence>
<reference evidence="10 11" key="1">
    <citation type="journal article" date="2016" name="Nat. Commun.">
        <title>Thousands of microbial genomes shed light on interconnected biogeochemical processes in an aquifer system.</title>
        <authorList>
            <person name="Anantharaman K."/>
            <person name="Brown C.T."/>
            <person name="Hug L.A."/>
            <person name="Sharon I."/>
            <person name="Castelle C.J."/>
            <person name="Probst A.J."/>
            <person name="Thomas B.C."/>
            <person name="Singh A."/>
            <person name="Wilkins M.J."/>
            <person name="Karaoz U."/>
            <person name="Brodie E.L."/>
            <person name="Williams K.H."/>
            <person name="Hubbard S.S."/>
            <person name="Banfield J.F."/>
        </authorList>
    </citation>
    <scope>NUCLEOTIDE SEQUENCE [LARGE SCALE GENOMIC DNA]</scope>
</reference>
<comment type="similarity">
    <text evidence="1 7">Belongs to the universal ribosomal protein uS4 family.</text>
</comment>
<keyword evidence="4 7" id="KW-0689">Ribosomal protein</keyword>
<dbReference type="PANTHER" id="PTHR11831">
    <property type="entry name" value="30S 40S RIBOSOMAL PROTEIN"/>
    <property type="match status" value="1"/>
</dbReference>
<comment type="caution">
    <text evidence="10">The sequence shown here is derived from an EMBL/GenBank/DDBJ whole genome shotgun (WGS) entry which is preliminary data.</text>
</comment>
<dbReference type="GO" id="GO:0019843">
    <property type="term" value="F:rRNA binding"/>
    <property type="evidence" value="ECO:0007669"/>
    <property type="project" value="UniProtKB-UniRule"/>
</dbReference>
<dbReference type="Gene3D" id="1.10.1050.10">
    <property type="entry name" value="Ribosomal Protein S4 Delta 41, Chain A, domain 1"/>
    <property type="match status" value="1"/>
</dbReference>
<dbReference type="PROSITE" id="PS50889">
    <property type="entry name" value="S4"/>
    <property type="match status" value="1"/>
</dbReference>
<dbReference type="AlphaFoldDB" id="A0A1G2KYT7"/>
<evidence type="ECO:0000256" key="5">
    <source>
        <dbReference type="ARBA" id="ARBA00023274"/>
    </source>
</evidence>
<dbReference type="HAMAP" id="MF_01306_B">
    <property type="entry name" value="Ribosomal_uS4_B"/>
    <property type="match status" value="1"/>
</dbReference>
<keyword evidence="5 7" id="KW-0687">Ribonucleoprotein</keyword>
<evidence type="ECO:0000256" key="7">
    <source>
        <dbReference type="HAMAP-Rule" id="MF_01306"/>
    </source>
</evidence>
<evidence type="ECO:0000256" key="6">
    <source>
        <dbReference type="ARBA" id="ARBA00035254"/>
    </source>
</evidence>
<dbReference type="SMART" id="SM01390">
    <property type="entry name" value="Ribosomal_S4"/>
    <property type="match status" value="1"/>
</dbReference>
<protein>
    <recommendedName>
        <fullName evidence="6 7">Small ribosomal subunit protein uS4</fullName>
    </recommendedName>
</protein>
<evidence type="ECO:0000313" key="10">
    <source>
        <dbReference type="EMBL" id="OHA03641.1"/>
    </source>
</evidence>
<comment type="function">
    <text evidence="7">One of the primary rRNA binding proteins, it binds directly to 16S rRNA where it nucleates assembly of the body of the 30S subunit.</text>
</comment>
<evidence type="ECO:0000259" key="8">
    <source>
        <dbReference type="SMART" id="SM00363"/>
    </source>
</evidence>
<dbReference type="FunFam" id="3.10.290.10:FF:000001">
    <property type="entry name" value="30S ribosomal protein S4"/>
    <property type="match status" value="1"/>
</dbReference>
<dbReference type="SMART" id="SM00363">
    <property type="entry name" value="S4"/>
    <property type="match status" value="1"/>
</dbReference>
<name>A0A1G2KYT7_9BACT</name>
<feature type="domain" description="RNA-binding S4" evidence="8">
    <location>
        <begin position="98"/>
        <end position="156"/>
    </location>
</feature>
<dbReference type="InterPro" id="IPR036986">
    <property type="entry name" value="S4_RNA-bd_sf"/>
</dbReference>
<dbReference type="GO" id="GO:0003735">
    <property type="term" value="F:structural constituent of ribosome"/>
    <property type="evidence" value="ECO:0007669"/>
    <property type="project" value="InterPro"/>
</dbReference>
<comment type="function">
    <text evidence="7">With S5 and S12 plays an important role in translational accuracy.</text>
</comment>
<evidence type="ECO:0000256" key="3">
    <source>
        <dbReference type="ARBA" id="ARBA00022884"/>
    </source>
</evidence>
<evidence type="ECO:0000256" key="4">
    <source>
        <dbReference type="ARBA" id="ARBA00022980"/>
    </source>
</evidence>
<dbReference type="SUPFAM" id="SSF55174">
    <property type="entry name" value="Alpha-L RNA-binding motif"/>
    <property type="match status" value="1"/>
</dbReference>
<dbReference type="InterPro" id="IPR022801">
    <property type="entry name" value="Ribosomal_uS4"/>
</dbReference>
<proteinExistence type="inferred from homology"/>
<dbReference type="GO" id="GO:0042274">
    <property type="term" value="P:ribosomal small subunit biogenesis"/>
    <property type="evidence" value="ECO:0007669"/>
    <property type="project" value="TreeGrafter"/>
</dbReference>
<dbReference type="InterPro" id="IPR005709">
    <property type="entry name" value="Ribosomal_uS4_bac-type"/>
</dbReference>
<keyword evidence="2 7" id="KW-0699">rRNA-binding</keyword>